<feature type="compositionally biased region" description="Low complexity" evidence="1">
    <location>
        <begin position="30"/>
        <end position="41"/>
    </location>
</feature>
<dbReference type="InterPro" id="IPR045057">
    <property type="entry name" value="Gcn5-rel_NAT"/>
</dbReference>
<sequence length="146" mass="16129">MSFIPGPSLLAAHLGRLGAGRFVVDPSEPSHTASTRTSSHSQRTERESAMTDKQASVRHDAAQQRYELLVEGQPLGFAAYSEQGERMVFTHTEVDPSLSGQGLGSVLAKGALDDARRRGKRVVPQCEFIARYIERHEEWQDLVDPL</sequence>
<protein>
    <submittedName>
        <fullName evidence="3">Predicted acetyltransferase</fullName>
    </submittedName>
</protein>
<dbReference type="InterPro" id="IPR031165">
    <property type="entry name" value="GNAT_YJDJ"/>
</dbReference>
<dbReference type="CDD" id="cd04301">
    <property type="entry name" value="NAT_SF"/>
    <property type="match status" value="1"/>
</dbReference>
<feature type="region of interest" description="Disordered" evidence="1">
    <location>
        <begin position="23"/>
        <end position="58"/>
    </location>
</feature>
<accession>A4VS13</accession>
<organism evidence="3 4">
    <name type="scientific">Stutzerimonas stutzeri (strain A1501)</name>
    <name type="common">Pseudomonas stutzeri</name>
    <dbReference type="NCBI Taxonomy" id="379731"/>
    <lineage>
        <taxon>Bacteria</taxon>
        <taxon>Pseudomonadati</taxon>
        <taxon>Pseudomonadota</taxon>
        <taxon>Gammaproteobacteria</taxon>
        <taxon>Pseudomonadales</taxon>
        <taxon>Pseudomonadaceae</taxon>
        <taxon>Stutzerimonas</taxon>
    </lineage>
</organism>
<reference evidence="3 4" key="1">
    <citation type="journal article" date="2008" name="Proc. Natl. Acad. Sci. U.S.A.">
        <title>Nitrogen fixation island and rhizosphere competence traits in the genome of root-associated Pseudomonas stutzeri A1501.</title>
        <authorList>
            <person name="Yan Y."/>
            <person name="Yang J."/>
            <person name="Dou Y."/>
            <person name="Chen M."/>
            <person name="Ping S."/>
            <person name="Peng J."/>
            <person name="Lu W."/>
            <person name="Zhang W."/>
            <person name="Yao Z."/>
            <person name="Li H."/>
            <person name="Liu W."/>
            <person name="He S."/>
            <person name="Geng L."/>
            <person name="Zhang X."/>
            <person name="Yang F."/>
            <person name="Yu H."/>
            <person name="Zhan Y."/>
            <person name="Li D."/>
            <person name="Lin Z."/>
            <person name="Wang Y."/>
            <person name="Elmerich C."/>
            <person name="Lin M."/>
            <person name="Jin Q."/>
        </authorList>
    </citation>
    <scope>NUCLEOTIDE SEQUENCE [LARGE SCALE GENOMIC DNA]</scope>
    <source>
        <strain evidence="3 4">A1501</strain>
    </source>
</reference>
<dbReference type="eggNOG" id="COG2388">
    <property type="taxonomic scope" value="Bacteria"/>
</dbReference>
<dbReference type="KEGG" id="psa:PST_4142"/>
<keyword evidence="4" id="KW-1185">Reference proteome</keyword>
<evidence type="ECO:0000313" key="4">
    <source>
        <dbReference type="Proteomes" id="UP000000233"/>
    </source>
</evidence>
<proteinExistence type="predicted"/>
<feature type="compositionally biased region" description="Basic and acidic residues" evidence="1">
    <location>
        <begin position="42"/>
        <end position="58"/>
    </location>
</feature>
<dbReference type="Pfam" id="PF14542">
    <property type="entry name" value="Acetyltransf_CG"/>
    <property type="match status" value="1"/>
</dbReference>
<dbReference type="AlphaFoldDB" id="A4VS13"/>
<gene>
    <name evidence="3" type="ordered locus">PST_4142</name>
</gene>
<feature type="domain" description="N-acetyltransferase" evidence="2">
    <location>
        <begin position="58"/>
        <end position="144"/>
    </location>
</feature>
<dbReference type="HOGENOM" id="CLU_132888_0_0_6"/>
<name>A4VS13_STUS1</name>
<dbReference type="Proteomes" id="UP000000233">
    <property type="component" value="Chromosome"/>
</dbReference>
<dbReference type="SUPFAM" id="SSF55729">
    <property type="entry name" value="Acyl-CoA N-acyltransferases (Nat)"/>
    <property type="match status" value="1"/>
</dbReference>
<dbReference type="PROSITE" id="PS51729">
    <property type="entry name" value="GNAT_YJDJ"/>
    <property type="match status" value="1"/>
</dbReference>
<dbReference type="EMBL" id="CP000304">
    <property type="protein sequence ID" value="ABP81764.1"/>
    <property type="molecule type" value="Genomic_DNA"/>
</dbReference>
<dbReference type="InterPro" id="IPR016181">
    <property type="entry name" value="Acyl_CoA_acyltransferase"/>
</dbReference>
<dbReference type="Gene3D" id="3.40.630.30">
    <property type="match status" value="1"/>
</dbReference>
<dbReference type="PANTHER" id="PTHR31435">
    <property type="entry name" value="PROTEIN NATD1"/>
    <property type="match status" value="1"/>
</dbReference>
<evidence type="ECO:0000313" key="3">
    <source>
        <dbReference type="EMBL" id="ABP81764.1"/>
    </source>
</evidence>
<evidence type="ECO:0000256" key="1">
    <source>
        <dbReference type="SAM" id="MobiDB-lite"/>
    </source>
</evidence>
<evidence type="ECO:0000259" key="2">
    <source>
        <dbReference type="PROSITE" id="PS51729"/>
    </source>
</evidence>
<dbReference type="PANTHER" id="PTHR31435:SF10">
    <property type="entry name" value="BSR4717 PROTEIN"/>
    <property type="match status" value="1"/>
</dbReference>